<proteinExistence type="predicted"/>
<comment type="caution">
    <text evidence="1">The sequence shown here is derived from an EMBL/GenBank/DDBJ whole genome shotgun (WGS) entry which is preliminary data.</text>
</comment>
<accession>A0ACC2KVM3</accession>
<organism evidence="1 2">
    <name type="scientific">Persea americana</name>
    <name type="common">Avocado</name>
    <dbReference type="NCBI Taxonomy" id="3435"/>
    <lineage>
        <taxon>Eukaryota</taxon>
        <taxon>Viridiplantae</taxon>
        <taxon>Streptophyta</taxon>
        <taxon>Embryophyta</taxon>
        <taxon>Tracheophyta</taxon>
        <taxon>Spermatophyta</taxon>
        <taxon>Magnoliopsida</taxon>
        <taxon>Magnoliidae</taxon>
        <taxon>Laurales</taxon>
        <taxon>Lauraceae</taxon>
        <taxon>Persea</taxon>
    </lineage>
</organism>
<gene>
    <name evidence="1" type="ORF">MRB53_033578</name>
</gene>
<sequence>MTNYSHPIPSLLLLLLLLVVLTCAPLTCAQQSSNNNSTSDPTPLPYKLNPSMLIIIFILISAFFFMGFFSIYIRQCAGDSDTNRGGSRRNGLRGRSRRLRGLDHAVIETFPVLEYSVVKGLKLGKSTLECAVCLCEFEDDETLRLLPKCSHVFHPDCIDMWLSSHTTCPVCRADLVPGSDTEAQAATVAETVEDRGTVSAGEAESSSDHVAISVDPPEVINQIRMPFPIPNRPIRSKSSRRPARFPRSHSTGHSLVQPGENVERFTLRLPENVRKEIVSARLNRSTSLVAMPVEGGSSRGRRWFTSGGGGGEGSSRGRPGFSFGRFDRAAKSDRWVFSMTPPFVTRTGSVKSQKWVDGETSESSRGGFGSVRTGSVKSQKRFDCETSGSTKGGFGSVKTPFDCLGAKGGASAEEPARAATPVFAISNQ</sequence>
<reference evidence="1 2" key="1">
    <citation type="journal article" date="2022" name="Hortic Res">
        <title>A haplotype resolved chromosomal level avocado genome allows analysis of novel avocado genes.</title>
        <authorList>
            <person name="Nath O."/>
            <person name="Fletcher S.J."/>
            <person name="Hayward A."/>
            <person name="Shaw L.M."/>
            <person name="Masouleh A.K."/>
            <person name="Furtado A."/>
            <person name="Henry R.J."/>
            <person name="Mitter N."/>
        </authorList>
    </citation>
    <scope>NUCLEOTIDE SEQUENCE [LARGE SCALE GENOMIC DNA]</scope>
    <source>
        <strain evidence="2">cv. Hass</strain>
    </source>
</reference>
<keyword evidence="2" id="KW-1185">Reference proteome</keyword>
<evidence type="ECO:0000313" key="1">
    <source>
        <dbReference type="EMBL" id="KAJ8625048.1"/>
    </source>
</evidence>
<evidence type="ECO:0000313" key="2">
    <source>
        <dbReference type="Proteomes" id="UP001234297"/>
    </source>
</evidence>
<name>A0ACC2KVM3_PERAE</name>
<dbReference type="Proteomes" id="UP001234297">
    <property type="component" value="Chromosome 11"/>
</dbReference>
<protein>
    <submittedName>
        <fullName evidence="1">Uncharacterized protein</fullName>
    </submittedName>
</protein>
<dbReference type="EMBL" id="CM056819">
    <property type="protein sequence ID" value="KAJ8625048.1"/>
    <property type="molecule type" value="Genomic_DNA"/>
</dbReference>